<dbReference type="OrthoDB" id="9801609at2"/>
<evidence type="ECO:0000313" key="4">
    <source>
        <dbReference type="EMBL" id="QEC78124.1"/>
    </source>
</evidence>
<dbReference type="PANTHER" id="PTHR46401:SF2">
    <property type="entry name" value="GLYCOSYLTRANSFERASE WBBK-RELATED"/>
    <property type="match status" value="1"/>
</dbReference>
<dbReference type="EMBL" id="CP042437">
    <property type="protein sequence ID" value="QEC78124.1"/>
    <property type="molecule type" value="Genomic_DNA"/>
</dbReference>
<dbReference type="GO" id="GO:0009103">
    <property type="term" value="P:lipopolysaccharide biosynthetic process"/>
    <property type="evidence" value="ECO:0007669"/>
    <property type="project" value="TreeGrafter"/>
</dbReference>
<dbReference type="Pfam" id="PF13439">
    <property type="entry name" value="Glyco_transf_4"/>
    <property type="match status" value="1"/>
</dbReference>
<evidence type="ECO:0000256" key="1">
    <source>
        <dbReference type="ARBA" id="ARBA00022679"/>
    </source>
</evidence>
<protein>
    <submittedName>
        <fullName evidence="4">Glycosyltransferase family 4 protein</fullName>
    </submittedName>
</protein>
<dbReference type="Gene3D" id="3.40.50.2000">
    <property type="entry name" value="Glycogen Phosphorylase B"/>
    <property type="match status" value="2"/>
</dbReference>
<dbReference type="InterPro" id="IPR001296">
    <property type="entry name" value="Glyco_trans_1"/>
</dbReference>
<evidence type="ECO:0000313" key="5">
    <source>
        <dbReference type="Proteomes" id="UP000321362"/>
    </source>
</evidence>
<name>A0A5B8W2P9_9SPHI</name>
<dbReference type="PANTHER" id="PTHR46401">
    <property type="entry name" value="GLYCOSYLTRANSFERASE WBBK-RELATED"/>
    <property type="match status" value="1"/>
</dbReference>
<feature type="domain" description="Glycosyltransferase subfamily 4-like N-terminal" evidence="3">
    <location>
        <begin position="58"/>
        <end position="178"/>
    </location>
</feature>
<dbReference type="Proteomes" id="UP000321362">
    <property type="component" value="Chromosome"/>
</dbReference>
<evidence type="ECO:0000259" key="2">
    <source>
        <dbReference type="Pfam" id="PF00534"/>
    </source>
</evidence>
<dbReference type="InterPro" id="IPR028098">
    <property type="entry name" value="Glyco_trans_4-like_N"/>
</dbReference>
<evidence type="ECO:0000259" key="3">
    <source>
        <dbReference type="Pfam" id="PF13439"/>
    </source>
</evidence>
<organism evidence="4 5">
    <name type="scientific">Mucilaginibacter ginsenosidivorax</name>
    <dbReference type="NCBI Taxonomy" id="862126"/>
    <lineage>
        <taxon>Bacteria</taxon>
        <taxon>Pseudomonadati</taxon>
        <taxon>Bacteroidota</taxon>
        <taxon>Sphingobacteriia</taxon>
        <taxon>Sphingobacteriales</taxon>
        <taxon>Sphingobacteriaceae</taxon>
        <taxon>Mucilaginibacter</taxon>
    </lineage>
</organism>
<dbReference type="AlphaFoldDB" id="A0A5B8W2P9"/>
<dbReference type="CDD" id="cd03809">
    <property type="entry name" value="GT4_MtfB-like"/>
    <property type="match status" value="1"/>
</dbReference>
<feature type="domain" description="Glycosyl transferase family 1" evidence="2">
    <location>
        <begin position="192"/>
        <end position="350"/>
    </location>
</feature>
<reference evidence="4 5" key="1">
    <citation type="journal article" date="2013" name="J. Microbiol.">
        <title>Mucilaginibacter ginsenosidivorax sp. nov., with ginsenoside converting activity isolated from sediment.</title>
        <authorList>
            <person name="Kim J.K."/>
            <person name="Choi T.E."/>
            <person name="Liu Q.M."/>
            <person name="Park H.Y."/>
            <person name="Yi T.H."/>
            <person name="Yoon M.H."/>
            <person name="Kim S.C."/>
            <person name="Im W.T."/>
        </authorList>
    </citation>
    <scope>NUCLEOTIDE SEQUENCE [LARGE SCALE GENOMIC DNA]</scope>
    <source>
        <strain evidence="4 5">KHI28</strain>
    </source>
</reference>
<dbReference type="RefSeq" id="WP_147056464.1">
    <property type="nucleotide sequence ID" value="NZ_CP042437.1"/>
</dbReference>
<dbReference type="SUPFAM" id="SSF53756">
    <property type="entry name" value="UDP-Glycosyltransferase/glycogen phosphorylase"/>
    <property type="match status" value="1"/>
</dbReference>
<gene>
    <name evidence="4" type="ORF">FSB76_20085</name>
</gene>
<dbReference type="KEGG" id="mgk:FSB76_20085"/>
<dbReference type="GO" id="GO:0016757">
    <property type="term" value="F:glycosyltransferase activity"/>
    <property type="evidence" value="ECO:0007669"/>
    <property type="project" value="InterPro"/>
</dbReference>
<accession>A0A5B8W2P9</accession>
<keyword evidence="5" id="KW-1185">Reference proteome</keyword>
<proteinExistence type="predicted"/>
<keyword evidence="1 4" id="KW-0808">Transferase</keyword>
<dbReference type="Pfam" id="PF00534">
    <property type="entry name" value="Glycos_transf_1"/>
    <property type="match status" value="1"/>
</dbReference>
<sequence length="375" mass="41981">MKIGYDAKRVFFNNTGLGNYSRWLIKTVAYFHTENSCILYTPKAKTNPRLGFLAHFTNIHTVTPASKLFISWWRSKGIVNDLKRDSIELYHGLSHELPAGIRQSGIPSVVTVHDLIFMRFPKQFGWFNCYIYRAKLKHACRVADKIIAISQKTKDDLIELLQIEPDKIAVIYQGCDVAFDVAQTAAQKAAVKLKYNLPDKYLLSVGTIEERKNLLLIAKALQDIDNSLPLVVVGKTTKYIDEVTAYLAANNLTHRVTFLNNVRFDDLPAIYQLASVFIYPSRYEGFGIPILEALNSGVPVIAATGSCLEEAGGPGSRYVDPDDAVGLAKEVNQILGDDILRQTMINRGIEHAANFNDDKLALQLQQLYTNILNNA</sequence>